<evidence type="ECO:0000313" key="3">
    <source>
        <dbReference type="Proteomes" id="UP000324800"/>
    </source>
</evidence>
<dbReference type="EMBL" id="SNRW01010437">
    <property type="protein sequence ID" value="KAA6376565.1"/>
    <property type="molecule type" value="Genomic_DNA"/>
</dbReference>
<comment type="caution">
    <text evidence="2">The sequence shown here is derived from an EMBL/GenBank/DDBJ whole genome shotgun (WGS) entry which is preliminary data.</text>
</comment>
<accession>A0A5J4V3F7</accession>
<name>A0A5J4V3F7_9EUKA</name>
<protein>
    <submittedName>
        <fullName evidence="2">Uncharacterized protein</fullName>
    </submittedName>
</protein>
<organism evidence="2 3">
    <name type="scientific">Streblomastix strix</name>
    <dbReference type="NCBI Taxonomy" id="222440"/>
    <lineage>
        <taxon>Eukaryota</taxon>
        <taxon>Metamonada</taxon>
        <taxon>Preaxostyla</taxon>
        <taxon>Oxymonadida</taxon>
        <taxon>Streblomastigidae</taxon>
        <taxon>Streblomastix</taxon>
    </lineage>
</organism>
<reference evidence="2 3" key="1">
    <citation type="submission" date="2019-03" db="EMBL/GenBank/DDBJ databases">
        <title>Single cell metagenomics reveals metabolic interactions within the superorganism composed of flagellate Streblomastix strix and complex community of Bacteroidetes bacteria on its surface.</title>
        <authorList>
            <person name="Treitli S.C."/>
            <person name="Kolisko M."/>
            <person name="Husnik F."/>
            <person name="Keeling P."/>
            <person name="Hampl V."/>
        </authorList>
    </citation>
    <scope>NUCLEOTIDE SEQUENCE [LARGE SCALE GENOMIC DNA]</scope>
    <source>
        <strain evidence="2">ST1C</strain>
    </source>
</reference>
<evidence type="ECO:0000256" key="1">
    <source>
        <dbReference type="SAM" id="Coils"/>
    </source>
</evidence>
<feature type="coiled-coil region" evidence="1">
    <location>
        <begin position="101"/>
        <end position="156"/>
    </location>
</feature>
<sequence length="168" mass="19703">MECEMLSQIEQLLANEVKQLHEHSNTLATDLKKRETEIMQLHYKKDHDDMSIKAQIAELKQTLNKQSETLEKISIKLLDIEKIWEANINVLIVLQAENVANQASMREILEAKQRQNELQNDRMIDEVQDEIINQAVQKEKEKAELQERLMDQIFQELDNASIIQIKIL</sequence>
<evidence type="ECO:0000313" key="2">
    <source>
        <dbReference type="EMBL" id="KAA6376565.1"/>
    </source>
</evidence>
<dbReference type="Proteomes" id="UP000324800">
    <property type="component" value="Unassembled WGS sequence"/>
</dbReference>
<proteinExistence type="predicted"/>
<keyword evidence="1" id="KW-0175">Coiled coil</keyword>
<gene>
    <name evidence="2" type="ORF">EZS28_027907</name>
</gene>
<dbReference type="AlphaFoldDB" id="A0A5J4V3F7"/>